<sequence length="313" mass="33588">MDGFDASAYLRRLGLSDPGPPSVAALHALHAAQVERIAYEALDIQLGRLTSIDPYDSAARITAGRGGYCYHLNGAFALLLDALGYEVTWHRAGVQGRQAAEPPGPAPANHLALTVRGLPAEDCPSGVWLVDAGLGDGLHEPLPLSEGEYVQGPFRFRLRRSAAAPGGWRLDHDDRGAFTGMDFGMRPAVVGEFLDRHRYLSTSPDSGYVRTCTVMRRDAGGADVLTGCVLRRVGVGAGRREVLETRTEWYAVLADLFGLTLTDLDDADRETLWTRVRGAHEAWSAGRDASGPPEGEDSGPRRATDAVSGQDLA</sequence>
<dbReference type="Gene3D" id="3.30.2140.10">
    <property type="entry name" value="Arylamine N-acetyltransferase"/>
    <property type="match status" value="1"/>
</dbReference>
<comment type="similarity">
    <text evidence="1">Belongs to the arylamine N-acetyltransferase family.</text>
</comment>
<dbReference type="EMBL" id="BAABHJ010000002">
    <property type="protein sequence ID" value="GAA4602643.1"/>
    <property type="molecule type" value="Genomic_DNA"/>
</dbReference>
<accession>A0ABP8TCZ4</accession>
<dbReference type="InterPro" id="IPR001447">
    <property type="entry name" value="Arylamine_N-AcTrfase"/>
</dbReference>
<dbReference type="Gene3D" id="2.40.128.150">
    <property type="entry name" value="Cysteine proteinases"/>
    <property type="match status" value="1"/>
</dbReference>
<reference evidence="4" key="1">
    <citation type="journal article" date="2019" name="Int. J. Syst. Evol. Microbiol.">
        <title>The Global Catalogue of Microorganisms (GCM) 10K type strain sequencing project: providing services to taxonomists for standard genome sequencing and annotation.</title>
        <authorList>
            <consortium name="The Broad Institute Genomics Platform"/>
            <consortium name="The Broad Institute Genome Sequencing Center for Infectious Disease"/>
            <person name="Wu L."/>
            <person name="Ma J."/>
        </authorList>
    </citation>
    <scope>NUCLEOTIDE SEQUENCE [LARGE SCALE GENOMIC DNA]</scope>
    <source>
        <strain evidence="4">JCM 17938</strain>
    </source>
</reference>
<evidence type="ECO:0000313" key="3">
    <source>
        <dbReference type="EMBL" id="GAA4602643.1"/>
    </source>
</evidence>
<dbReference type="InterPro" id="IPR038765">
    <property type="entry name" value="Papain-like_cys_pep_sf"/>
</dbReference>
<proteinExistence type="inferred from homology"/>
<keyword evidence="4" id="KW-1185">Reference proteome</keyword>
<gene>
    <name evidence="3" type="ORF">GCM10023195_08330</name>
</gene>
<feature type="region of interest" description="Disordered" evidence="2">
    <location>
        <begin position="282"/>
        <end position="313"/>
    </location>
</feature>
<dbReference type="SUPFAM" id="SSF54001">
    <property type="entry name" value="Cysteine proteinases"/>
    <property type="match status" value="1"/>
</dbReference>
<dbReference type="Pfam" id="PF00797">
    <property type="entry name" value="Acetyltransf_2"/>
    <property type="match status" value="1"/>
</dbReference>
<organism evidence="3 4">
    <name type="scientific">Actinoallomurus liliacearum</name>
    <dbReference type="NCBI Taxonomy" id="1080073"/>
    <lineage>
        <taxon>Bacteria</taxon>
        <taxon>Bacillati</taxon>
        <taxon>Actinomycetota</taxon>
        <taxon>Actinomycetes</taxon>
        <taxon>Streptosporangiales</taxon>
        <taxon>Thermomonosporaceae</taxon>
        <taxon>Actinoallomurus</taxon>
    </lineage>
</organism>
<dbReference type="PANTHER" id="PTHR11786:SF0">
    <property type="entry name" value="ARYLAMINE N-ACETYLTRANSFERASE 4-RELATED"/>
    <property type="match status" value="1"/>
</dbReference>
<evidence type="ECO:0000256" key="2">
    <source>
        <dbReference type="SAM" id="MobiDB-lite"/>
    </source>
</evidence>
<evidence type="ECO:0000256" key="1">
    <source>
        <dbReference type="ARBA" id="ARBA00006547"/>
    </source>
</evidence>
<dbReference type="PANTHER" id="PTHR11786">
    <property type="entry name" value="N-HYDROXYARYLAMINE O-ACETYLTRANSFERASE"/>
    <property type="match status" value="1"/>
</dbReference>
<dbReference type="RefSeq" id="WP_345348449.1">
    <property type="nucleotide sequence ID" value="NZ_BAABHJ010000002.1"/>
</dbReference>
<protein>
    <submittedName>
        <fullName evidence="3">Arylamine N-acetyltransferase</fullName>
    </submittedName>
</protein>
<comment type="caution">
    <text evidence="3">The sequence shown here is derived from an EMBL/GenBank/DDBJ whole genome shotgun (WGS) entry which is preliminary data.</text>
</comment>
<name>A0ABP8TCZ4_9ACTN</name>
<dbReference type="Proteomes" id="UP001500212">
    <property type="component" value="Unassembled WGS sequence"/>
</dbReference>
<evidence type="ECO:0000313" key="4">
    <source>
        <dbReference type="Proteomes" id="UP001500212"/>
    </source>
</evidence>